<dbReference type="InterPro" id="IPR029045">
    <property type="entry name" value="ClpP/crotonase-like_dom_sf"/>
</dbReference>
<dbReference type="InterPro" id="IPR018376">
    <property type="entry name" value="Enoyl-CoA_hyd/isom_CS"/>
</dbReference>
<dbReference type="Pfam" id="PF00378">
    <property type="entry name" value="ECH_1"/>
    <property type="match status" value="1"/>
</dbReference>
<evidence type="ECO:0000256" key="1">
    <source>
        <dbReference type="ARBA" id="ARBA00005254"/>
    </source>
</evidence>
<gene>
    <name evidence="3" type="ORF">ABC974_26205</name>
</gene>
<evidence type="ECO:0000313" key="3">
    <source>
        <dbReference type="EMBL" id="MEN2793146.1"/>
    </source>
</evidence>
<reference evidence="3 4" key="1">
    <citation type="submission" date="2024-05" db="EMBL/GenBank/DDBJ databases">
        <authorList>
            <person name="Liu Q."/>
            <person name="Xin Y.-H."/>
        </authorList>
    </citation>
    <scope>NUCLEOTIDE SEQUENCE [LARGE SCALE GENOMIC DNA]</scope>
    <source>
        <strain evidence="3 4">CGMCC 1.10181</strain>
    </source>
</reference>
<dbReference type="Gene3D" id="3.90.226.10">
    <property type="entry name" value="2-enoyl-CoA Hydratase, Chain A, domain 1"/>
    <property type="match status" value="1"/>
</dbReference>
<dbReference type="PROSITE" id="PS00166">
    <property type="entry name" value="ENOYL_COA_HYDRATASE"/>
    <property type="match status" value="1"/>
</dbReference>
<name>A0ABU9YBG8_9SPHN</name>
<dbReference type="RefSeq" id="WP_343890288.1">
    <property type="nucleotide sequence ID" value="NZ_BAAAEH010000031.1"/>
</dbReference>
<dbReference type="InterPro" id="IPR001753">
    <property type="entry name" value="Enoyl-CoA_hydra/iso"/>
</dbReference>
<evidence type="ECO:0000313" key="4">
    <source>
        <dbReference type="Proteomes" id="UP001419910"/>
    </source>
</evidence>
<protein>
    <submittedName>
        <fullName evidence="3">Enoyl-CoA hydratase-related protein</fullName>
    </submittedName>
</protein>
<keyword evidence="4" id="KW-1185">Reference proteome</keyword>
<dbReference type="Proteomes" id="UP001419910">
    <property type="component" value="Unassembled WGS sequence"/>
</dbReference>
<dbReference type="SUPFAM" id="SSF52096">
    <property type="entry name" value="ClpP/crotonase"/>
    <property type="match status" value="1"/>
</dbReference>
<dbReference type="PANTHER" id="PTHR43802:SF1">
    <property type="entry name" value="IP11341P-RELATED"/>
    <property type="match status" value="1"/>
</dbReference>
<comment type="caution">
    <text evidence="3">The sequence shown here is derived from an EMBL/GenBank/DDBJ whole genome shotgun (WGS) entry which is preliminary data.</text>
</comment>
<dbReference type="PANTHER" id="PTHR43802">
    <property type="entry name" value="ENOYL-COA HYDRATASE"/>
    <property type="match status" value="1"/>
</dbReference>
<proteinExistence type="inferred from homology"/>
<dbReference type="EMBL" id="JBDIME010000039">
    <property type="protein sequence ID" value="MEN2793146.1"/>
    <property type="molecule type" value="Genomic_DNA"/>
</dbReference>
<organism evidence="3 4">
    <name type="scientific">Sphingomonas oligophenolica</name>
    <dbReference type="NCBI Taxonomy" id="301154"/>
    <lineage>
        <taxon>Bacteria</taxon>
        <taxon>Pseudomonadati</taxon>
        <taxon>Pseudomonadota</taxon>
        <taxon>Alphaproteobacteria</taxon>
        <taxon>Sphingomonadales</taxon>
        <taxon>Sphingomonadaceae</taxon>
        <taxon>Sphingomonas</taxon>
    </lineage>
</organism>
<sequence length="275" mass="29236">MRSQVHAATGGLRIASVSAFRPLPISFGASLMSESTQETPVLTVSQEGPVAVVTINRPEAMNSLSRAVFEAMEKAFSGFGEDVLVVVLTGAGERAFCAGLDMKEMASGEGITGPSDDSIGFGHTRFGLASFQGVVIGAINGVAVAGGLELALCCDIRIASTTARFGDAHARVGLLPGALLSSLLPHLIGVSRAKEMALSSRLIDAATAERWGLVNRLVEPDMLLEEAKALARDIAKHDRRIIMAYNTLIDENFGMTYRDAIDNEFRASKEFEARH</sequence>
<dbReference type="CDD" id="cd06558">
    <property type="entry name" value="crotonase-like"/>
    <property type="match status" value="1"/>
</dbReference>
<accession>A0ABU9YBG8</accession>
<comment type="similarity">
    <text evidence="1 2">Belongs to the enoyl-CoA hydratase/isomerase family.</text>
</comment>
<evidence type="ECO:0000256" key="2">
    <source>
        <dbReference type="RuleBase" id="RU003707"/>
    </source>
</evidence>